<reference evidence="2" key="1">
    <citation type="journal article" date="2018" name="Proc. Natl. Acad. Sci. U.S.A.">
        <title>Linking secondary metabolites to gene clusters through genome sequencing of six diverse Aspergillus species.</title>
        <authorList>
            <person name="Kaerboelling I."/>
            <person name="Vesth T.C."/>
            <person name="Frisvad J.C."/>
            <person name="Nybo J.L."/>
            <person name="Theobald S."/>
            <person name="Kuo A."/>
            <person name="Bowyer P."/>
            <person name="Matsuda Y."/>
            <person name="Mondo S."/>
            <person name="Lyhne E.K."/>
            <person name="Kogle M.E."/>
            <person name="Clum A."/>
            <person name="Lipzen A."/>
            <person name="Salamov A."/>
            <person name="Ngan C.Y."/>
            <person name="Daum C."/>
            <person name="Chiniquy J."/>
            <person name="Barry K."/>
            <person name="LaButti K."/>
            <person name="Haridas S."/>
            <person name="Simmons B.A."/>
            <person name="Magnuson J.K."/>
            <person name="Mortensen U.H."/>
            <person name="Larsen T.O."/>
            <person name="Grigoriev I.V."/>
            <person name="Baker S.E."/>
            <person name="Andersen M.R."/>
        </authorList>
    </citation>
    <scope>NUCLEOTIDE SEQUENCE [LARGE SCALE GENOMIC DNA]</scope>
    <source>
        <strain evidence="2">IBT 16806</strain>
    </source>
</reference>
<dbReference type="Proteomes" id="UP000234474">
    <property type="component" value="Unassembled WGS sequence"/>
</dbReference>
<dbReference type="InterPro" id="IPR027417">
    <property type="entry name" value="P-loop_NTPase"/>
</dbReference>
<sequence length="257" mass="28380">MADGSRREAAELFTKADSNCDMLLTSYQCSAHGLNLHGQCSRLVLLEPPLNLNTLFQAVGRVHCLGRHDAQKSGPIPKPKEPVFGSVPDQGPAVNDDHDGDNDEFGYNEYEATWPAGLMSQHDPAAGTSGRRLLAIKQWPPLQYVIDHAQQVCPPSQMAIKTCSLKPEFEHGWVLDLDYDGNEGDNLPYYSARVKPASEEDTEMFIDSPSTAPVPSAPFHPPTARFHDFIVKESLRKLSLKVPHARGVSELEFLATY</sequence>
<name>A0A2I1CBC3_ASPN1</name>
<comment type="caution">
    <text evidence="1">The sequence shown here is derived from an EMBL/GenBank/DDBJ whole genome shotgun (WGS) entry which is preliminary data.</text>
</comment>
<organism evidence="1 2">
    <name type="scientific">Aspergillus novofumigatus (strain IBT 16806)</name>
    <dbReference type="NCBI Taxonomy" id="1392255"/>
    <lineage>
        <taxon>Eukaryota</taxon>
        <taxon>Fungi</taxon>
        <taxon>Dikarya</taxon>
        <taxon>Ascomycota</taxon>
        <taxon>Pezizomycotina</taxon>
        <taxon>Eurotiomycetes</taxon>
        <taxon>Eurotiomycetidae</taxon>
        <taxon>Eurotiales</taxon>
        <taxon>Aspergillaceae</taxon>
        <taxon>Aspergillus</taxon>
        <taxon>Aspergillus subgen. Fumigati</taxon>
    </lineage>
</organism>
<dbReference type="VEuPathDB" id="FungiDB:P174DRAFT_479923"/>
<dbReference type="EMBL" id="MSZS01000003">
    <property type="protein sequence ID" value="PKX94933.1"/>
    <property type="molecule type" value="Genomic_DNA"/>
</dbReference>
<evidence type="ECO:0008006" key="3">
    <source>
        <dbReference type="Google" id="ProtNLM"/>
    </source>
</evidence>
<protein>
    <recommendedName>
        <fullName evidence="3">Helicase C-terminal domain-containing protein</fullName>
    </recommendedName>
</protein>
<accession>A0A2I1CBC3</accession>
<evidence type="ECO:0000313" key="1">
    <source>
        <dbReference type="EMBL" id="PKX94933.1"/>
    </source>
</evidence>
<dbReference type="Gene3D" id="3.40.50.300">
    <property type="entry name" value="P-loop containing nucleotide triphosphate hydrolases"/>
    <property type="match status" value="1"/>
</dbReference>
<dbReference type="AlphaFoldDB" id="A0A2I1CBC3"/>
<evidence type="ECO:0000313" key="2">
    <source>
        <dbReference type="Proteomes" id="UP000234474"/>
    </source>
</evidence>
<dbReference type="GeneID" id="36538045"/>
<dbReference type="RefSeq" id="XP_024683528.1">
    <property type="nucleotide sequence ID" value="XM_024830713.1"/>
</dbReference>
<proteinExistence type="predicted"/>
<dbReference type="SUPFAM" id="SSF52540">
    <property type="entry name" value="P-loop containing nucleoside triphosphate hydrolases"/>
    <property type="match status" value="1"/>
</dbReference>
<keyword evidence="2" id="KW-1185">Reference proteome</keyword>
<gene>
    <name evidence="1" type="ORF">P174DRAFT_479923</name>
</gene>
<dbReference type="OrthoDB" id="4506019at2759"/>